<name>A0A8T2JAE7_9PIPI</name>
<proteinExistence type="predicted"/>
<sequence length="94" mass="11178">MNLISEPPWGHYYQNEKLKLALERWSTLCKCKMSAQYVFMFRLLMVTLIEIAWHIQTSLVFKICQYNLSNSWGKKIQALFQYITCNRPVKISQA</sequence>
<dbReference type="EMBL" id="JAACNH010000006">
    <property type="protein sequence ID" value="KAG8440454.1"/>
    <property type="molecule type" value="Genomic_DNA"/>
</dbReference>
<keyword evidence="2" id="KW-1185">Reference proteome</keyword>
<reference evidence="1" key="1">
    <citation type="thesis" date="2020" institute="ProQuest LLC" country="789 East Eisenhower Parkway, Ann Arbor, MI, USA">
        <title>Comparative Genomics and Chromosome Evolution.</title>
        <authorList>
            <person name="Mudd A.B."/>
        </authorList>
    </citation>
    <scope>NUCLEOTIDE SEQUENCE</scope>
    <source>
        <strain evidence="1">Female2</strain>
        <tissue evidence="1">Blood</tissue>
    </source>
</reference>
<gene>
    <name evidence="1" type="ORF">GDO86_006272</name>
</gene>
<evidence type="ECO:0000313" key="1">
    <source>
        <dbReference type="EMBL" id="KAG8440454.1"/>
    </source>
</evidence>
<protein>
    <submittedName>
        <fullName evidence="1">Uncharacterized protein</fullName>
    </submittedName>
</protein>
<dbReference type="Proteomes" id="UP000812440">
    <property type="component" value="Chromosome 3"/>
</dbReference>
<organism evidence="1 2">
    <name type="scientific">Hymenochirus boettgeri</name>
    <name type="common">Congo dwarf clawed frog</name>
    <dbReference type="NCBI Taxonomy" id="247094"/>
    <lineage>
        <taxon>Eukaryota</taxon>
        <taxon>Metazoa</taxon>
        <taxon>Chordata</taxon>
        <taxon>Craniata</taxon>
        <taxon>Vertebrata</taxon>
        <taxon>Euteleostomi</taxon>
        <taxon>Amphibia</taxon>
        <taxon>Batrachia</taxon>
        <taxon>Anura</taxon>
        <taxon>Pipoidea</taxon>
        <taxon>Pipidae</taxon>
        <taxon>Pipinae</taxon>
        <taxon>Hymenochirus</taxon>
    </lineage>
</organism>
<comment type="caution">
    <text evidence="1">The sequence shown here is derived from an EMBL/GenBank/DDBJ whole genome shotgun (WGS) entry which is preliminary data.</text>
</comment>
<accession>A0A8T2JAE7</accession>
<evidence type="ECO:0000313" key="2">
    <source>
        <dbReference type="Proteomes" id="UP000812440"/>
    </source>
</evidence>
<dbReference type="AlphaFoldDB" id="A0A8T2JAE7"/>